<dbReference type="GeneID" id="63722193"/>
<dbReference type="InterPro" id="IPR036452">
    <property type="entry name" value="Ribo_hydro-like"/>
</dbReference>
<feature type="domain" description="Cellulose-binding Sde182 nucleoside hydrolase-like" evidence="1">
    <location>
        <begin position="16"/>
        <end position="278"/>
    </location>
</feature>
<dbReference type="InterPro" id="IPR048527">
    <property type="entry name" value="Sde182_C"/>
</dbReference>
<feature type="domain" description="Cellulose-binding Sde182 C-terminal" evidence="2">
    <location>
        <begin position="365"/>
        <end position="468"/>
    </location>
</feature>
<organism evidence="3 4">
    <name type="scientific">Aspergillus versicolor CBS 583.65</name>
    <dbReference type="NCBI Taxonomy" id="1036611"/>
    <lineage>
        <taxon>Eukaryota</taxon>
        <taxon>Fungi</taxon>
        <taxon>Dikarya</taxon>
        <taxon>Ascomycota</taxon>
        <taxon>Pezizomycotina</taxon>
        <taxon>Eurotiomycetes</taxon>
        <taxon>Eurotiomycetidae</taxon>
        <taxon>Eurotiales</taxon>
        <taxon>Aspergillaceae</taxon>
        <taxon>Aspergillus</taxon>
        <taxon>Aspergillus subgen. Nidulantes</taxon>
    </lineage>
</organism>
<dbReference type="EMBL" id="KV878128">
    <property type="protein sequence ID" value="OJJ01778.1"/>
    <property type="molecule type" value="Genomic_DNA"/>
</dbReference>
<evidence type="ECO:0000313" key="3">
    <source>
        <dbReference type="EMBL" id="OJJ01778.1"/>
    </source>
</evidence>
<dbReference type="Pfam" id="PF07632">
    <property type="entry name" value="Sde182_NH-like"/>
    <property type="match status" value="1"/>
</dbReference>
<dbReference type="Gene3D" id="3.90.245.10">
    <property type="entry name" value="Ribonucleoside hydrolase-like"/>
    <property type="match status" value="1"/>
</dbReference>
<dbReference type="OrthoDB" id="3592035at2759"/>
<dbReference type="Pfam" id="PF21027">
    <property type="entry name" value="Sde0182_C"/>
    <property type="match status" value="1"/>
</dbReference>
<accession>A0A1L9PJS6</accession>
<dbReference type="AlphaFoldDB" id="A0A1L9PJS6"/>
<name>A0A1L9PJS6_ASPVE</name>
<dbReference type="STRING" id="1036611.A0A1L9PJS6"/>
<dbReference type="Proteomes" id="UP000184073">
    <property type="component" value="Unassembled WGS sequence"/>
</dbReference>
<dbReference type="VEuPathDB" id="FungiDB:ASPVEDRAFT_130072"/>
<dbReference type="Gene3D" id="2.60.40.10">
    <property type="entry name" value="Immunoglobulins"/>
    <property type="match status" value="1"/>
</dbReference>
<dbReference type="InterPro" id="IPR011483">
    <property type="entry name" value="Sde182_NH-like"/>
</dbReference>
<evidence type="ECO:0000259" key="2">
    <source>
        <dbReference type="Pfam" id="PF21027"/>
    </source>
</evidence>
<proteinExistence type="predicted"/>
<dbReference type="SUPFAM" id="SSF53590">
    <property type="entry name" value="Nucleoside hydrolase"/>
    <property type="match status" value="1"/>
</dbReference>
<evidence type="ECO:0000259" key="1">
    <source>
        <dbReference type="Pfam" id="PF07632"/>
    </source>
</evidence>
<protein>
    <submittedName>
        <fullName evidence="3">Uncharacterized protein</fullName>
    </submittedName>
</protein>
<evidence type="ECO:0000313" key="4">
    <source>
        <dbReference type="Proteomes" id="UP000184073"/>
    </source>
</evidence>
<sequence>MTGRTISRDVIKTKPRVFVTSDIGNEPDDSESLVRYLLYSNEFRTEGLVACTSTHQRTSTRPDLMHVTLRAYAQVVKTLNAHTPPEYPYPDAKSLFNLVKTGPPVYGREALKQDTPLAEGTKLLINALDASDEPLWVLCWGGSNVIAQALQHVKQSRSKDKVDELTSKLRIYMISDQDDTGPWIRLHFPHIFLICSVHGWGQYRTSTWWGITCPENGVDKSLFSLDWLKENIQLGPLGRTYPDPAWQIEGDTPSFLYLIPNGLGSPENPSWGSWGGRYDPVDPTFQVNHYADTVDTIYRKGQKHCSNFATVWRWAEAFQNDFAARMQWSLHSDFAQANHAPVVIVNGHRDISASLYLEVEAGQLVSLDASESYDPDGDNLRYNWFHYKEPTMAEGVWDVLIPVMDIVNVDSVINGRRVEIMMPPAEKSAVDFKTGKPQKKGHTYHFILEVTDDGTPALTVYKRVVIQILNKELRGAQPPWPLRADWEPK</sequence>
<dbReference type="InterPro" id="IPR013783">
    <property type="entry name" value="Ig-like_fold"/>
</dbReference>
<keyword evidence="4" id="KW-1185">Reference proteome</keyword>
<dbReference type="RefSeq" id="XP_040667540.1">
    <property type="nucleotide sequence ID" value="XM_040806682.1"/>
</dbReference>
<gene>
    <name evidence="3" type="ORF">ASPVEDRAFT_130072</name>
</gene>
<reference evidence="4" key="1">
    <citation type="journal article" date="2017" name="Genome Biol.">
        <title>Comparative genomics reveals high biological diversity and specific adaptations in the industrially and medically important fungal genus Aspergillus.</title>
        <authorList>
            <person name="de Vries R.P."/>
            <person name="Riley R."/>
            <person name="Wiebenga A."/>
            <person name="Aguilar-Osorio G."/>
            <person name="Amillis S."/>
            <person name="Uchima C.A."/>
            <person name="Anderluh G."/>
            <person name="Asadollahi M."/>
            <person name="Askin M."/>
            <person name="Barry K."/>
            <person name="Battaglia E."/>
            <person name="Bayram O."/>
            <person name="Benocci T."/>
            <person name="Braus-Stromeyer S.A."/>
            <person name="Caldana C."/>
            <person name="Canovas D."/>
            <person name="Cerqueira G.C."/>
            <person name="Chen F."/>
            <person name="Chen W."/>
            <person name="Choi C."/>
            <person name="Clum A."/>
            <person name="Dos Santos R.A."/>
            <person name="Damasio A.R."/>
            <person name="Diallinas G."/>
            <person name="Emri T."/>
            <person name="Fekete E."/>
            <person name="Flipphi M."/>
            <person name="Freyberg S."/>
            <person name="Gallo A."/>
            <person name="Gournas C."/>
            <person name="Habgood R."/>
            <person name="Hainaut M."/>
            <person name="Harispe M.L."/>
            <person name="Henrissat B."/>
            <person name="Hilden K.S."/>
            <person name="Hope R."/>
            <person name="Hossain A."/>
            <person name="Karabika E."/>
            <person name="Karaffa L."/>
            <person name="Karanyi Z."/>
            <person name="Krasevec N."/>
            <person name="Kuo A."/>
            <person name="Kusch H."/>
            <person name="LaButti K."/>
            <person name="Lagendijk E.L."/>
            <person name="Lapidus A."/>
            <person name="Levasseur A."/>
            <person name="Lindquist E."/>
            <person name="Lipzen A."/>
            <person name="Logrieco A.F."/>
            <person name="MacCabe A."/>
            <person name="Maekelae M.R."/>
            <person name="Malavazi I."/>
            <person name="Melin P."/>
            <person name="Meyer V."/>
            <person name="Mielnichuk N."/>
            <person name="Miskei M."/>
            <person name="Molnar A.P."/>
            <person name="Mule G."/>
            <person name="Ngan C.Y."/>
            <person name="Orejas M."/>
            <person name="Orosz E."/>
            <person name="Ouedraogo J.P."/>
            <person name="Overkamp K.M."/>
            <person name="Park H.-S."/>
            <person name="Perrone G."/>
            <person name="Piumi F."/>
            <person name="Punt P.J."/>
            <person name="Ram A.F."/>
            <person name="Ramon A."/>
            <person name="Rauscher S."/>
            <person name="Record E."/>
            <person name="Riano-Pachon D.M."/>
            <person name="Robert V."/>
            <person name="Roehrig J."/>
            <person name="Ruller R."/>
            <person name="Salamov A."/>
            <person name="Salih N.S."/>
            <person name="Samson R.A."/>
            <person name="Sandor E."/>
            <person name="Sanguinetti M."/>
            <person name="Schuetze T."/>
            <person name="Sepcic K."/>
            <person name="Shelest E."/>
            <person name="Sherlock G."/>
            <person name="Sophianopoulou V."/>
            <person name="Squina F.M."/>
            <person name="Sun H."/>
            <person name="Susca A."/>
            <person name="Todd R.B."/>
            <person name="Tsang A."/>
            <person name="Unkles S.E."/>
            <person name="van de Wiele N."/>
            <person name="van Rossen-Uffink D."/>
            <person name="Oliveira J.V."/>
            <person name="Vesth T.C."/>
            <person name="Visser J."/>
            <person name="Yu J.-H."/>
            <person name="Zhou M."/>
            <person name="Andersen M.R."/>
            <person name="Archer D.B."/>
            <person name="Baker S.E."/>
            <person name="Benoit I."/>
            <person name="Brakhage A.A."/>
            <person name="Braus G.H."/>
            <person name="Fischer R."/>
            <person name="Frisvad J.C."/>
            <person name="Goldman G.H."/>
            <person name="Houbraken J."/>
            <person name="Oakley B."/>
            <person name="Pocsi I."/>
            <person name="Scazzocchio C."/>
            <person name="Seiboth B."/>
            <person name="vanKuyk P.A."/>
            <person name="Wortman J."/>
            <person name="Dyer P.S."/>
            <person name="Grigoriev I.V."/>
        </authorList>
    </citation>
    <scope>NUCLEOTIDE SEQUENCE [LARGE SCALE GENOMIC DNA]</scope>
    <source>
        <strain evidence="4">CBS 583.65</strain>
    </source>
</reference>
<dbReference type="GO" id="GO:0016799">
    <property type="term" value="F:hydrolase activity, hydrolyzing N-glycosyl compounds"/>
    <property type="evidence" value="ECO:0007669"/>
    <property type="project" value="InterPro"/>
</dbReference>